<sequence length="99" mass="10835">MKRTRWLVAALSLVLFSANTAQAETLSEAVQNATQTLAQGQIAQNPDKKIIVQVVNRASQKSDDLSKRVETELYKTLSKAFPEFELISLSEAQSGVNLG</sequence>
<evidence type="ECO:0000256" key="1">
    <source>
        <dbReference type="SAM" id="SignalP"/>
    </source>
</evidence>
<dbReference type="EMBL" id="MFNF01000015">
    <property type="protein sequence ID" value="OGH03547.1"/>
    <property type="molecule type" value="Genomic_DNA"/>
</dbReference>
<dbReference type="Proteomes" id="UP000177583">
    <property type="component" value="Unassembled WGS sequence"/>
</dbReference>
<dbReference type="AlphaFoldDB" id="A0A1F6GZG9"/>
<proteinExistence type="predicted"/>
<name>A0A1F6GZG9_9PROT</name>
<protein>
    <recommendedName>
        <fullName evidence="4">TPM domain-containing protein</fullName>
    </recommendedName>
</protein>
<gene>
    <name evidence="2" type="ORF">A2557_01180</name>
</gene>
<accession>A0A1F6GZG9</accession>
<organism evidence="2 3">
    <name type="scientific">Candidatus Lambdaproteobacteria bacterium RIFOXYD2_FULL_56_26</name>
    <dbReference type="NCBI Taxonomy" id="1817773"/>
    <lineage>
        <taxon>Bacteria</taxon>
        <taxon>Pseudomonadati</taxon>
        <taxon>Pseudomonadota</taxon>
        <taxon>Candidatus Lambdaproteobacteria</taxon>
    </lineage>
</organism>
<feature type="signal peptide" evidence="1">
    <location>
        <begin position="1"/>
        <end position="23"/>
    </location>
</feature>
<evidence type="ECO:0000313" key="2">
    <source>
        <dbReference type="EMBL" id="OGH03547.1"/>
    </source>
</evidence>
<evidence type="ECO:0000313" key="3">
    <source>
        <dbReference type="Proteomes" id="UP000177583"/>
    </source>
</evidence>
<evidence type="ECO:0008006" key="4">
    <source>
        <dbReference type="Google" id="ProtNLM"/>
    </source>
</evidence>
<reference evidence="2 3" key="1">
    <citation type="journal article" date="2016" name="Nat. Commun.">
        <title>Thousands of microbial genomes shed light on interconnected biogeochemical processes in an aquifer system.</title>
        <authorList>
            <person name="Anantharaman K."/>
            <person name="Brown C.T."/>
            <person name="Hug L.A."/>
            <person name="Sharon I."/>
            <person name="Castelle C.J."/>
            <person name="Probst A.J."/>
            <person name="Thomas B.C."/>
            <person name="Singh A."/>
            <person name="Wilkins M.J."/>
            <person name="Karaoz U."/>
            <person name="Brodie E.L."/>
            <person name="Williams K.H."/>
            <person name="Hubbard S.S."/>
            <person name="Banfield J.F."/>
        </authorList>
    </citation>
    <scope>NUCLEOTIDE SEQUENCE [LARGE SCALE GENOMIC DNA]</scope>
</reference>
<feature type="chain" id="PRO_5009524855" description="TPM domain-containing protein" evidence="1">
    <location>
        <begin position="24"/>
        <end position="99"/>
    </location>
</feature>
<keyword evidence="1" id="KW-0732">Signal</keyword>
<comment type="caution">
    <text evidence="2">The sequence shown here is derived from an EMBL/GenBank/DDBJ whole genome shotgun (WGS) entry which is preliminary data.</text>
</comment>